<dbReference type="EMBL" id="JAQQWN010000009">
    <property type="protein sequence ID" value="KAK8067324.1"/>
    <property type="molecule type" value="Genomic_DNA"/>
</dbReference>
<dbReference type="InterPro" id="IPR056884">
    <property type="entry name" value="NPHP3-like_N"/>
</dbReference>
<feature type="compositionally biased region" description="Polar residues" evidence="5">
    <location>
        <begin position="1542"/>
        <end position="1552"/>
    </location>
</feature>
<dbReference type="RefSeq" id="XP_066664077.1">
    <property type="nucleotide sequence ID" value="XM_066818385.1"/>
</dbReference>
<evidence type="ECO:0000256" key="5">
    <source>
        <dbReference type="SAM" id="MobiDB-lite"/>
    </source>
</evidence>
<feature type="domain" description="DUF676" evidence="6">
    <location>
        <begin position="49"/>
        <end position="190"/>
    </location>
</feature>
<reference evidence="8 9" key="1">
    <citation type="submission" date="2023-01" db="EMBL/GenBank/DDBJ databases">
        <title>Analysis of 21 Apiospora genomes using comparative genomics revels a genus with tremendous synthesis potential of carbohydrate active enzymes and secondary metabolites.</title>
        <authorList>
            <person name="Sorensen T."/>
        </authorList>
    </citation>
    <scope>NUCLEOTIDE SEQUENCE [LARGE SCALE GENOMIC DNA]</scope>
    <source>
        <strain evidence="8 9">CBS 114990</strain>
    </source>
</reference>
<dbReference type="Pfam" id="PF24883">
    <property type="entry name" value="NPHP3_N"/>
    <property type="match status" value="1"/>
</dbReference>
<feature type="region of interest" description="Disordered" evidence="5">
    <location>
        <begin position="772"/>
        <end position="833"/>
    </location>
</feature>
<feature type="compositionally biased region" description="Low complexity" evidence="5">
    <location>
        <begin position="1501"/>
        <end position="1534"/>
    </location>
</feature>
<dbReference type="PANTHER" id="PTHR24198:SF165">
    <property type="entry name" value="ANKYRIN REPEAT-CONTAINING PROTEIN-RELATED"/>
    <property type="match status" value="1"/>
</dbReference>
<dbReference type="Gene3D" id="3.40.50.300">
    <property type="entry name" value="P-loop containing nucleotide triphosphate hydrolases"/>
    <property type="match status" value="1"/>
</dbReference>
<feature type="compositionally biased region" description="Low complexity" evidence="5">
    <location>
        <begin position="1699"/>
        <end position="1720"/>
    </location>
</feature>
<feature type="repeat" description="ANK" evidence="4">
    <location>
        <begin position="1342"/>
        <end position="1374"/>
    </location>
</feature>
<sequence length="1764" mass="193438">MSDLKRKVTVRKPNAGGPRPKKHISIVEQGIKQLYPENDATFVPEVDIVFVPGLGAHPKECWEEEHFKWPTDSLAKDFPRSRILLYMYESCWQGAFKVRQFMDNLSMGLLMGLAAHRDKESEARPIVFIGHSMGGLVIAKAVVLADFHRKRFPIMFEAIAATIFFGTPFRGADAASAAYMYATVAEKLDQAIPSKLLKYMETGNPQLRELVDEFLDRVRQVSPNIAITCFWEERDTSLSSLAKLPSVFGNIPLPAKYAMFVTRESATLEGYFNMGLAADHRDLVKFKSAQDPHFQYVRHEVKDRINAAESTVKNRMNSVRGVDQEMTNAIDDALDGGSVPARRKAAAGTFSPSDWVTKDPEYIAWLAEDKTGNGGGSVTIKPVDCLWVRAHEGRGKTSASMSVISDYEKRDTTDRKQNPVRIAYFFCTQSQYSCTAEDILKSLIRQLNKQQGALAFYAKSFIKKAKGDKSAAQVTIENLWQTLQEMLTDTLIGSKVIFVLNNLHVLPENSASTIKLMNFLHTELSDMNEMGSRQTLTRWFITSRESHIVAKALNVDGVRLVDLEDPKYENQVQIALKRTAKSKVESLVKKKKYNKALAYYVSSLLGKRAQNTQWIEISCVQLFELEPAESDLKVRRVLETLPQDLQTLLSNAWRQVFLENGDDCDRIKEMLRAMVLTYEDPTEDELGVLAGLFSSDEKKMELHRLIELCKPLLSTTRNGPVSFLNGVVKSHLLESAEELLGMSAHDIKVQHGILALRCLDHVKQAFDVDIDLENESDGEDDDEEEEEAEDGDGGSGENAEEDSDSDESDGDGESYDVGAEWDDGAESSNGDNDPEVYKVWGLAMAYTVKHWLRHASKATIDIAEDLSAEQGFWEPDSRIRRRWLLEFHRLTNILENDFDASDVKNWTALHIVSAVGFRDLVTALINNGHEGEIAQRDELDNTPLHLAACYGRTMIAQALLDRNSPIDDGIDINSAKTNAISDSYGPVVSAAISSGNREAVKLLVAEGVSLTVDDDRGLDPPLALAALLSDMSMFEYLVEQYADKLSAEEYSKALVKSAEAGRADVLNTLLKFEHEHQYFQQALEAAVGEENWEVSTVLLDKQPGLDCNNLFRKAATAVEDQDDLLGVAWAYSNGAISQETVDSALYHATDCEKKTTVELLLGEPYRGSPNATGPDYGNALTAAAYDGSEDIIAMLFEAGADVNDPAGWALQTAAAQGHMDIVKDFLERGAHVNAFTKNPNFAPGTALQGACEAGRLDIAELLFEHGADPDLGGGDEGPPVIAATKHNEEEILRLLVRKGAALNLRGGHDGSTPLTNAAEFMYRDAVALLLDAGADLDLADAKGDTALTVACAADDDAIARLLLRRGADLLHVNDDGRNALQVALKEGADDCLAILVERTSALFAALRSAMQGGNMAVAGVVRSVEASKQGLEYDDDDGEDENGESGGLSYDDEPKMRDDDRTGEHTQQHGMIEQVSEELKSALGTQISLYQQYSPGHSDADNSTPAAASSTSSSQAPRFSSQAGPGWQQWPQQQSHPLPSISRISQDQTQRPTDVPAGLSISPPPHIRRKPAPAPLSRPSYEGLIHASSNHSNTPSPPPSLTPGRPPKQYMQQQTPPSSSSSSQQYATYNPAASPRPQQSASPSYFPSQSAAGSGTPPPIAPKPTEYTAQGGSGYYGSNPVTGGGSTSYSSGITNGHRSSPPLQSRPQQQYQQQQPAYYPVGQNPYGGWDAQQQQQQQQRPQGAPQRSSMLDRARMMSNEFLRR</sequence>
<evidence type="ECO:0000313" key="8">
    <source>
        <dbReference type="EMBL" id="KAK8067324.1"/>
    </source>
</evidence>
<keyword evidence="2" id="KW-0677">Repeat</keyword>
<dbReference type="PANTHER" id="PTHR24198">
    <property type="entry name" value="ANKYRIN REPEAT AND PROTEIN KINASE DOMAIN-CONTAINING PROTEIN"/>
    <property type="match status" value="1"/>
</dbReference>
<dbReference type="InterPro" id="IPR002110">
    <property type="entry name" value="Ankyrin_rpt"/>
</dbReference>
<evidence type="ECO:0000256" key="1">
    <source>
        <dbReference type="ARBA" id="ARBA00007920"/>
    </source>
</evidence>
<dbReference type="Pfam" id="PF00023">
    <property type="entry name" value="Ank"/>
    <property type="match status" value="1"/>
</dbReference>
<feature type="compositionally biased region" description="Basic and acidic residues" evidence="5">
    <location>
        <begin position="1750"/>
        <end position="1764"/>
    </location>
</feature>
<accession>A0ABR1VBB3</accession>
<dbReference type="InterPro" id="IPR027417">
    <property type="entry name" value="P-loop_NTPase"/>
</dbReference>
<dbReference type="Proteomes" id="UP001433268">
    <property type="component" value="Unassembled WGS sequence"/>
</dbReference>
<evidence type="ECO:0000313" key="9">
    <source>
        <dbReference type="Proteomes" id="UP001433268"/>
    </source>
</evidence>
<feature type="repeat" description="ANK" evidence="4">
    <location>
        <begin position="1209"/>
        <end position="1237"/>
    </location>
</feature>
<name>A0ABR1VBB3_9PEZI</name>
<feature type="region of interest" description="Disordered" evidence="5">
    <location>
        <begin position="1493"/>
        <end position="1764"/>
    </location>
</feature>
<evidence type="ECO:0000256" key="4">
    <source>
        <dbReference type="PROSITE-ProRule" id="PRU00023"/>
    </source>
</evidence>
<dbReference type="Gene3D" id="1.25.40.20">
    <property type="entry name" value="Ankyrin repeat-containing domain"/>
    <property type="match status" value="2"/>
</dbReference>
<dbReference type="Pfam" id="PF05057">
    <property type="entry name" value="DUF676"/>
    <property type="match status" value="1"/>
</dbReference>
<feature type="compositionally biased region" description="Low complexity" evidence="5">
    <location>
        <begin position="1731"/>
        <end position="1747"/>
    </location>
</feature>
<dbReference type="InterPro" id="IPR036770">
    <property type="entry name" value="Ankyrin_rpt-contain_sf"/>
</dbReference>
<feature type="region of interest" description="Disordered" evidence="5">
    <location>
        <begin position="1431"/>
        <end position="1469"/>
    </location>
</feature>
<feature type="repeat" description="ANK" evidence="4">
    <location>
        <begin position="939"/>
        <end position="967"/>
    </location>
</feature>
<dbReference type="Pfam" id="PF12796">
    <property type="entry name" value="Ank_2"/>
    <property type="match status" value="3"/>
</dbReference>
<feature type="region of interest" description="Disordered" evidence="5">
    <location>
        <begin position="1"/>
        <end position="22"/>
    </location>
</feature>
<comment type="similarity">
    <text evidence="1">Belongs to the putative lipase ROG1 family.</text>
</comment>
<evidence type="ECO:0000256" key="2">
    <source>
        <dbReference type="ARBA" id="ARBA00022737"/>
    </source>
</evidence>
<feature type="compositionally biased region" description="Acidic residues" evidence="5">
    <location>
        <begin position="772"/>
        <end position="825"/>
    </location>
</feature>
<evidence type="ECO:0008006" key="10">
    <source>
        <dbReference type="Google" id="ProtNLM"/>
    </source>
</evidence>
<keyword evidence="9" id="KW-1185">Reference proteome</keyword>
<feature type="compositionally biased region" description="Basic and acidic residues" evidence="5">
    <location>
        <begin position="1452"/>
        <end position="1467"/>
    </location>
</feature>
<evidence type="ECO:0000259" key="7">
    <source>
        <dbReference type="Pfam" id="PF24883"/>
    </source>
</evidence>
<protein>
    <recommendedName>
        <fullName evidence="10">DUF676 domain-containing protein</fullName>
    </recommendedName>
</protein>
<keyword evidence="3 4" id="KW-0040">ANK repeat</keyword>
<feature type="repeat" description="ANK" evidence="4">
    <location>
        <begin position="1309"/>
        <end position="1341"/>
    </location>
</feature>
<evidence type="ECO:0000256" key="3">
    <source>
        <dbReference type="ARBA" id="ARBA00023043"/>
    </source>
</evidence>
<gene>
    <name evidence="8" type="ORF">PG997_014071</name>
</gene>
<comment type="caution">
    <text evidence="8">The sequence shown here is derived from an EMBL/GenBank/DDBJ whole genome shotgun (WGS) entry which is preliminary data.</text>
</comment>
<dbReference type="SUPFAM" id="SSF53474">
    <property type="entry name" value="alpha/beta-Hydrolases"/>
    <property type="match status" value="1"/>
</dbReference>
<evidence type="ECO:0000259" key="6">
    <source>
        <dbReference type="Pfam" id="PF05057"/>
    </source>
</evidence>
<feature type="compositionally biased region" description="Low complexity" evidence="5">
    <location>
        <begin position="1612"/>
        <end position="1644"/>
    </location>
</feature>
<dbReference type="InterPro" id="IPR007751">
    <property type="entry name" value="DUF676_lipase-like"/>
</dbReference>
<dbReference type="Gene3D" id="3.40.50.1820">
    <property type="entry name" value="alpha/beta hydrolase"/>
    <property type="match status" value="1"/>
</dbReference>
<dbReference type="SMART" id="SM00248">
    <property type="entry name" value="ANK"/>
    <property type="match status" value="12"/>
</dbReference>
<feature type="compositionally biased region" description="Acidic residues" evidence="5">
    <location>
        <begin position="1432"/>
        <end position="1443"/>
    </location>
</feature>
<proteinExistence type="inferred from homology"/>
<dbReference type="PROSITE" id="PS50297">
    <property type="entry name" value="ANK_REP_REGION"/>
    <property type="match status" value="3"/>
</dbReference>
<organism evidence="8 9">
    <name type="scientific">Apiospora hydei</name>
    <dbReference type="NCBI Taxonomy" id="1337664"/>
    <lineage>
        <taxon>Eukaryota</taxon>
        <taxon>Fungi</taxon>
        <taxon>Dikarya</taxon>
        <taxon>Ascomycota</taxon>
        <taxon>Pezizomycotina</taxon>
        <taxon>Sordariomycetes</taxon>
        <taxon>Xylariomycetidae</taxon>
        <taxon>Amphisphaeriales</taxon>
        <taxon>Apiosporaceae</taxon>
        <taxon>Apiospora</taxon>
    </lineage>
</organism>
<dbReference type="InterPro" id="IPR029058">
    <property type="entry name" value="AB_hydrolase_fold"/>
</dbReference>
<dbReference type="PROSITE" id="PS50088">
    <property type="entry name" value="ANK_REPEAT"/>
    <property type="match status" value="5"/>
</dbReference>
<dbReference type="GeneID" id="92051445"/>
<feature type="domain" description="Nephrocystin 3-like N-terminal" evidence="7">
    <location>
        <begin position="354"/>
        <end position="544"/>
    </location>
</feature>
<dbReference type="SUPFAM" id="SSF48403">
    <property type="entry name" value="Ankyrin repeat"/>
    <property type="match status" value="2"/>
</dbReference>
<feature type="compositionally biased region" description="Pro residues" evidence="5">
    <location>
        <begin position="1595"/>
        <end position="1606"/>
    </location>
</feature>
<feature type="repeat" description="ANK" evidence="4">
    <location>
        <begin position="1242"/>
        <end position="1274"/>
    </location>
</feature>